<dbReference type="Proteomes" id="UP000198915">
    <property type="component" value="Unassembled WGS sequence"/>
</dbReference>
<dbReference type="AlphaFoldDB" id="A0A1I3YGF0"/>
<reference evidence="3" key="1">
    <citation type="submission" date="2016-10" db="EMBL/GenBank/DDBJ databases">
        <authorList>
            <person name="Varghese N."/>
            <person name="Submissions S."/>
        </authorList>
    </citation>
    <scope>NUCLEOTIDE SEQUENCE [LARGE SCALE GENOMIC DNA]</scope>
    <source>
        <strain evidence="3">OK042</strain>
    </source>
</reference>
<sequence length="119" mass="13835">MPLDRSRQAIHAIAAHNQVKQSRRHSLPYVSSQMSNALTLGSTETSHERLLENEPSMSGNFLRRERIQRGRSPTRYSITVKIAKVERERSRVGRDQIRSRARQNNANRHSPTHRHFNDN</sequence>
<keyword evidence="3" id="KW-1185">Reference proteome</keyword>
<feature type="region of interest" description="Disordered" evidence="1">
    <location>
        <begin position="86"/>
        <end position="119"/>
    </location>
</feature>
<evidence type="ECO:0000313" key="3">
    <source>
        <dbReference type="Proteomes" id="UP000198915"/>
    </source>
</evidence>
<accession>A0A1I3YGF0</accession>
<organism evidence="2 3">
    <name type="scientific">Brevibacillus centrosporus</name>
    <dbReference type="NCBI Taxonomy" id="54910"/>
    <lineage>
        <taxon>Bacteria</taxon>
        <taxon>Bacillati</taxon>
        <taxon>Bacillota</taxon>
        <taxon>Bacilli</taxon>
        <taxon>Bacillales</taxon>
        <taxon>Paenibacillaceae</taxon>
        <taxon>Brevibacillus</taxon>
    </lineage>
</organism>
<evidence type="ECO:0000256" key="1">
    <source>
        <dbReference type="SAM" id="MobiDB-lite"/>
    </source>
</evidence>
<gene>
    <name evidence="2" type="ORF">SAMN05518846_111100</name>
</gene>
<evidence type="ECO:0000313" key="2">
    <source>
        <dbReference type="EMBL" id="SFK30361.1"/>
    </source>
</evidence>
<feature type="compositionally biased region" description="Basic and acidic residues" evidence="1">
    <location>
        <begin position="86"/>
        <end position="98"/>
    </location>
</feature>
<protein>
    <submittedName>
        <fullName evidence="2">Uncharacterized protein</fullName>
    </submittedName>
</protein>
<feature type="compositionally biased region" description="Basic residues" evidence="1">
    <location>
        <begin position="110"/>
        <end position="119"/>
    </location>
</feature>
<dbReference type="EMBL" id="FORT01000011">
    <property type="protein sequence ID" value="SFK30361.1"/>
    <property type="molecule type" value="Genomic_DNA"/>
</dbReference>
<proteinExistence type="predicted"/>
<name>A0A1I3YGF0_9BACL</name>